<dbReference type="EMBL" id="BGZK01001587">
    <property type="protein sequence ID" value="GBP82794.1"/>
    <property type="molecule type" value="Genomic_DNA"/>
</dbReference>
<accession>A0A4C1Z6U9</accession>
<evidence type="ECO:0000256" key="1">
    <source>
        <dbReference type="SAM" id="MobiDB-lite"/>
    </source>
</evidence>
<comment type="caution">
    <text evidence="2">The sequence shown here is derived from an EMBL/GenBank/DDBJ whole genome shotgun (WGS) entry which is preliminary data.</text>
</comment>
<dbReference type="Proteomes" id="UP000299102">
    <property type="component" value="Unassembled WGS sequence"/>
</dbReference>
<proteinExistence type="predicted"/>
<evidence type="ECO:0000313" key="2">
    <source>
        <dbReference type="EMBL" id="GBP82794.1"/>
    </source>
</evidence>
<dbReference type="AlphaFoldDB" id="A0A4C1Z6U9"/>
<organism evidence="2 3">
    <name type="scientific">Eumeta variegata</name>
    <name type="common">Bagworm moth</name>
    <name type="synonym">Eumeta japonica</name>
    <dbReference type="NCBI Taxonomy" id="151549"/>
    <lineage>
        <taxon>Eukaryota</taxon>
        <taxon>Metazoa</taxon>
        <taxon>Ecdysozoa</taxon>
        <taxon>Arthropoda</taxon>
        <taxon>Hexapoda</taxon>
        <taxon>Insecta</taxon>
        <taxon>Pterygota</taxon>
        <taxon>Neoptera</taxon>
        <taxon>Endopterygota</taxon>
        <taxon>Lepidoptera</taxon>
        <taxon>Glossata</taxon>
        <taxon>Ditrysia</taxon>
        <taxon>Tineoidea</taxon>
        <taxon>Psychidae</taxon>
        <taxon>Oiketicinae</taxon>
        <taxon>Eumeta</taxon>
    </lineage>
</organism>
<feature type="region of interest" description="Disordered" evidence="1">
    <location>
        <begin position="92"/>
        <end position="122"/>
    </location>
</feature>
<reference evidence="2 3" key="1">
    <citation type="journal article" date="2019" name="Commun. Biol.">
        <title>The bagworm genome reveals a unique fibroin gene that provides high tensile strength.</title>
        <authorList>
            <person name="Kono N."/>
            <person name="Nakamura H."/>
            <person name="Ohtoshi R."/>
            <person name="Tomita M."/>
            <person name="Numata K."/>
            <person name="Arakawa K."/>
        </authorList>
    </citation>
    <scope>NUCLEOTIDE SEQUENCE [LARGE SCALE GENOMIC DNA]</scope>
</reference>
<keyword evidence="3" id="KW-1185">Reference proteome</keyword>
<protein>
    <submittedName>
        <fullName evidence="2">Uncharacterized protein</fullName>
    </submittedName>
</protein>
<gene>
    <name evidence="2" type="ORF">EVAR_46017_1</name>
</gene>
<name>A0A4C1Z6U9_EUMVA</name>
<sequence length="218" mass="23779">MCPVVERSPSHIDTRNPRGVIVALPASRKSKISGGRLSGLMEEEGGGIMGGMIGLMERRMGHRNSHSLDEIQLLHVSGPTLFDVDRSARAARGMGGADRDPADNSLRPTLGTPHDNKRRENGDNVCDQWLNVLFKVRSSIKPSEVKTRDHPIPNISLQAFDRGSIRVGIKRNPSSCILAPQRNQHSDRSVLEFGSGLAFDPDPGPVFDSAVRPPLCIH</sequence>
<evidence type="ECO:0000313" key="3">
    <source>
        <dbReference type="Proteomes" id="UP000299102"/>
    </source>
</evidence>